<reference evidence="3" key="1">
    <citation type="submission" date="2020-04" db="EMBL/GenBank/DDBJ databases">
        <authorList>
            <person name="Neveu A P."/>
        </authorList>
    </citation>
    <scope>NUCLEOTIDE SEQUENCE</scope>
    <source>
        <tissue evidence="3">Whole embryo</tissue>
    </source>
</reference>
<protein>
    <submittedName>
        <fullName evidence="3">Transforming protein p54/c-ets-1</fullName>
    </submittedName>
</protein>
<dbReference type="PROSITE" id="PS51433">
    <property type="entry name" value="PNT"/>
    <property type="match status" value="1"/>
</dbReference>
<dbReference type="InterPro" id="IPR003118">
    <property type="entry name" value="Pointed_dom"/>
</dbReference>
<dbReference type="Pfam" id="PF02198">
    <property type="entry name" value="SAM_PNT"/>
    <property type="match status" value="1"/>
</dbReference>
<evidence type="ECO:0000259" key="2">
    <source>
        <dbReference type="PROSITE" id="PS51433"/>
    </source>
</evidence>
<gene>
    <name evidence="3" type="primary">Etv6</name>
</gene>
<dbReference type="AlphaFoldDB" id="A0A6F9DCS7"/>
<evidence type="ECO:0000256" key="1">
    <source>
        <dbReference type="SAM" id="MobiDB-lite"/>
    </source>
</evidence>
<feature type="region of interest" description="Disordered" evidence="1">
    <location>
        <begin position="1"/>
        <end position="32"/>
    </location>
</feature>
<dbReference type="SUPFAM" id="SSF47769">
    <property type="entry name" value="SAM/Pointed domain"/>
    <property type="match status" value="1"/>
</dbReference>
<sequence length="145" mass="16718">MTARIGQPLSKKKKQTKKSAKTNAEHRCSGNKNASKICRRSENLGKLRKHSEIQIVLLEKYKGHLPLDPMQWNREDVTVWLRIMSKRYQLDIDYNMFMMNGKGLCLMSLNGFKYRSPVGGALLHFDLRQKLLTKLLLQSQRSAAA</sequence>
<dbReference type="GO" id="GO:0043565">
    <property type="term" value="F:sequence-specific DNA binding"/>
    <property type="evidence" value="ECO:0007669"/>
    <property type="project" value="InterPro"/>
</dbReference>
<dbReference type="SMART" id="SM00251">
    <property type="entry name" value="SAM_PNT"/>
    <property type="match status" value="1"/>
</dbReference>
<dbReference type="InterPro" id="IPR013761">
    <property type="entry name" value="SAM/pointed_sf"/>
</dbReference>
<dbReference type="EMBL" id="LR784958">
    <property type="protein sequence ID" value="CAB3243934.1"/>
    <property type="molecule type" value="mRNA"/>
</dbReference>
<name>A0A6F9DCS7_9ASCI</name>
<proteinExistence type="evidence at transcript level"/>
<evidence type="ECO:0000313" key="3">
    <source>
        <dbReference type="EMBL" id="CAB3243934.1"/>
    </source>
</evidence>
<accession>A0A6F9DCS7</accession>
<dbReference type="Gene3D" id="1.10.150.50">
    <property type="entry name" value="Transcription Factor, Ets-1"/>
    <property type="match status" value="1"/>
</dbReference>
<feature type="domain" description="PNT" evidence="2">
    <location>
        <begin position="51"/>
        <end position="134"/>
    </location>
</feature>
<organism evidence="3">
    <name type="scientific">Phallusia mammillata</name>
    <dbReference type="NCBI Taxonomy" id="59560"/>
    <lineage>
        <taxon>Eukaryota</taxon>
        <taxon>Metazoa</taxon>
        <taxon>Chordata</taxon>
        <taxon>Tunicata</taxon>
        <taxon>Ascidiacea</taxon>
        <taxon>Phlebobranchia</taxon>
        <taxon>Ascidiidae</taxon>
        <taxon>Phallusia</taxon>
    </lineage>
</organism>
<feature type="compositionally biased region" description="Basic residues" evidence="1">
    <location>
        <begin position="10"/>
        <end position="20"/>
    </location>
</feature>